<dbReference type="Proteomes" id="UP000606974">
    <property type="component" value="Unassembled WGS sequence"/>
</dbReference>
<feature type="transmembrane region" description="Helical" evidence="5">
    <location>
        <begin position="100"/>
        <end position="120"/>
    </location>
</feature>
<protein>
    <recommendedName>
        <fullName evidence="8">MAPEG family protein</fullName>
    </recommendedName>
</protein>
<evidence type="ECO:0000313" key="6">
    <source>
        <dbReference type="EMBL" id="KAF7506123.1"/>
    </source>
</evidence>
<feature type="transmembrane region" description="Helical" evidence="5">
    <location>
        <begin position="132"/>
        <end position="150"/>
    </location>
</feature>
<keyword evidence="4 5" id="KW-0472">Membrane</keyword>
<dbReference type="PANTHER" id="PTHR35371">
    <property type="entry name" value="INNER MEMBRANE PROTEIN"/>
    <property type="match status" value="1"/>
</dbReference>
<evidence type="ECO:0000256" key="4">
    <source>
        <dbReference type="ARBA" id="ARBA00023136"/>
    </source>
</evidence>
<keyword evidence="7" id="KW-1185">Reference proteome</keyword>
<keyword evidence="3 5" id="KW-1133">Transmembrane helix</keyword>
<dbReference type="InterPro" id="IPR001129">
    <property type="entry name" value="Membr-assoc_MAPEG"/>
</dbReference>
<dbReference type="SUPFAM" id="SSF161084">
    <property type="entry name" value="MAPEG domain-like"/>
    <property type="match status" value="1"/>
</dbReference>
<dbReference type="Pfam" id="PF01124">
    <property type="entry name" value="MAPEG"/>
    <property type="match status" value="1"/>
</dbReference>
<dbReference type="GO" id="GO:0016020">
    <property type="term" value="C:membrane"/>
    <property type="evidence" value="ECO:0007669"/>
    <property type="project" value="UniProtKB-SubCell"/>
</dbReference>
<evidence type="ECO:0000313" key="7">
    <source>
        <dbReference type="Proteomes" id="UP000606974"/>
    </source>
</evidence>
<accession>A0A8H7AC43</accession>
<sequence length="160" mass="17664">MASLFSNTSNISLYTFPFAWAICLAPHVYAGQLYEKASSRQFDNREPRSFTKMVMENQSIDSATKGRIIRAEGAQQNGFENIGFFAAAVAGNLASLDTTWLNTLSVSYVISRILYNLIYINNTNAGLAATRTVTFISGTGMIWAIFILAGNKLRSSPWEI</sequence>
<dbReference type="AlphaFoldDB" id="A0A8H7AC43"/>
<name>A0A8H7AC43_9EURO</name>
<dbReference type="EMBL" id="JAACFV010000093">
    <property type="protein sequence ID" value="KAF7506123.1"/>
    <property type="molecule type" value="Genomic_DNA"/>
</dbReference>
<reference evidence="6" key="1">
    <citation type="submission" date="2020-02" db="EMBL/GenBank/DDBJ databases">
        <authorList>
            <person name="Palmer J.M."/>
        </authorList>
    </citation>
    <scope>NUCLEOTIDE SEQUENCE</scope>
    <source>
        <strain evidence="6">EPUS1.4</strain>
        <tissue evidence="6">Thallus</tissue>
    </source>
</reference>
<keyword evidence="2 5" id="KW-0812">Transmembrane</keyword>
<comment type="subcellular location">
    <subcellularLocation>
        <location evidence="1">Membrane</location>
    </subcellularLocation>
</comment>
<evidence type="ECO:0008006" key="8">
    <source>
        <dbReference type="Google" id="ProtNLM"/>
    </source>
</evidence>
<evidence type="ECO:0000256" key="3">
    <source>
        <dbReference type="ARBA" id="ARBA00022989"/>
    </source>
</evidence>
<dbReference type="OrthoDB" id="2122304at2759"/>
<evidence type="ECO:0000256" key="2">
    <source>
        <dbReference type="ARBA" id="ARBA00022692"/>
    </source>
</evidence>
<evidence type="ECO:0000256" key="1">
    <source>
        <dbReference type="ARBA" id="ARBA00004370"/>
    </source>
</evidence>
<dbReference type="InterPro" id="IPR023352">
    <property type="entry name" value="MAPEG-like_dom_sf"/>
</dbReference>
<comment type="caution">
    <text evidence="6">The sequence shown here is derived from an EMBL/GenBank/DDBJ whole genome shotgun (WGS) entry which is preliminary data.</text>
</comment>
<dbReference type="PANTHER" id="PTHR35371:SF1">
    <property type="entry name" value="BLR7753 PROTEIN"/>
    <property type="match status" value="1"/>
</dbReference>
<evidence type="ECO:0000256" key="5">
    <source>
        <dbReference type="SAM" id="Phobius"/>
    </source>
</evidence>
<proteinExistence type="predicted"/>
<dbReference type="Gene3D" id="1.20.120.550">
    <property type="entry name" value="Membrane associated eicosanoid/glutathione metabolism-like domain"/>
    <property type="match status" value="1"/>
</dbReference>
<organism evidence="6 7">
    <name type="scientific">Endocarpon pusillum</name>
    <dbReference type="NCBI Taxonomy" id="364733"/>
    <lineage>
        <taxon>Eukaryota</taxon>
        <taxon>Fungi</taxon>
        <taxon>Dikarya</taxon>
        <taxon>Ascomycota</taxon>
        <taxon>Pezizomycotina</taxon>
        <taxon>Eurotiomycetes</taxon>
        <taxon>Chaetothyriomycetidae</taxon>
        <taxon>Verrucariales</taxon>
        <taxon>Verrucariaceae</taxon>
        <taxon>Endocarpon</taxon>
    </lineage>
</organism>
<gene>
    <name evidence="6" type="ORF">GJ744_012187</name>
</gene>
<feature type="transmembrane region" description="Helical" evidence="5">
    <location>
        <begin position="12"/>
        <end position="30"/>
    </location>
</feature>